<dbReference type="Proteomes" id="UP001295469">
    <property type="component" value="Chromosome C01"/>
</dbReference>
<evidence type="ECO:0000313" key="1">
    <source>
        <dbReference type="EMBL" id="CAF2072180.1"/>
    </source>
</evidence>
<protein>
    <submittedName>
        <fullName evidence="1">(rape) hypothetical protein</fullName>
    </submittedName>
</protein>
<organism evidence="1">
    <name type="scientific">Brassica napus</name>
    <name type="common">Rape</name>
    <dbReference type="NCBI Taxonomy" id="3708"/>
    <lineage>
        <taxon>Eukaryota</taxon>
        <taxon>Viridiplantae</taxon>
        <taxon>Streptophyta</taxon>
        <taxon>Embryophyta</taxon>
        <taxon>Tracheophyta</taxon>
        <taxon>Spermatophyta</taxon>
        <taxon>Magnoliopsida</taxon>
        <taxon>eudicotyledons</taxon>
        <taxon>Gunneridae</taxon>
        <taxon>Pentapetalae</taxon>
        <taxon>rosids</taxon>
        <taxon>malvids</taxon>
        <taxon>Brassicales</taxon>
        <taxon>Brassicaceae</taxon>
        <taxon>Brassiceae</taxon>
        <taxon>Brassica</taxon>
    </lineage>
</organism>
<name>A0A816RD44_BRANA</name>
<dbReference type="EMBL" id="HG994365">
    <property type="protein sequence ID" value="CAF2072180.1"/>
    <property type="molecule type" value="Genomic_DNA"/>
</dbReference>
<proteinExistence type="predicted"/>
<dbReference type="AlphaFoldDB" id="A0A816RD44"/>
<accession>A0A816RD44</accession>
<feature type="non-terminal residue" evidence="1">
    <location>
        <position position="1"/>
    </location>
</feature>
<sequence>IFCFFWGLIAPFRNVRWYEPNSEWTEETDINISQA</sequence>
<reference evidence="1" key="1">
    <citation type="submission" date="2021-01" db="EMBL/GenBank/DDBJ databases">
        <authorList>
            <consortium name="Genoscope - CEA"/>
            <person name="William W."/>
        </authorList>
    </citation>
    <scope>NUCLEOTIDE SEQUENCE</scope>
</reference>
<gene>
    <name evidence="1" type="ORF">DARMORV10_C01P23180.1</name>
</gene>